<keyword evidence="2" id="KW-1185">Reference proteome</keyword>
<comment type="caution">
    <text evidence="1">The sequence shown here is derived from an EMBL/GenBank/DDBJ whole genome shotgun (WGS) entry which is preliminary data.</text>
</comment>
<organism evidence="1 2">
    <name type="scientific">Scyliorhinus torazame</name>
    <name type="common">Cloudy catshark</name>
    <name type="synonym">Catulus torazame</name>
    <dbReference type="NCBI Taxonomy" id="75743"/>
    <lineage>
        <taxon>Eukaryota</taxon>
        <taxon>Metazoa</taxon>
        <taxon>Chordata</taxon>
        <taxon>Craniata</taxon>
        <taxon>Vertebrata</taxon>
        <taxon>Chondrichthyes</taxon>
        <taxon>Elasmobranchii</taxon>
        <taxon>Galeomorphii</taxon>
        <taxon>Galeoidea</taxon>
        <taxon>Carcharhiniformes</taxon>
        <taxon>Scyliorhinidae</taxon>
        <taxon>Scyliorhinus</taxon>
    </lineage>
</organism>
<protein>
    <submittedName>
        <fullName evidence="1">Uncharacterized protein</fullName>
    </submittedName>
</protein>
<gene>
    <name evidence="1" type="ORF">scyTo_0011278</name>
</gene>
<proteinExistence type="predicted"/>
<dbReference type="EMBL" id="BFAA01005064">
    <property type="protein sequence ID" value="GCB61211.1"/>
    <property type="molecule type" value="Genomic_DNA"/>
</dbReference>
<reference evidence="1 2" key="1">
    <citation type="journal article" date="2018" name="Nat. Ecol. Evol.">
        <title>Shark genomes provide insights into elasmobranch evolution and the origin of vertebrates.</title>
        <authorList>
            <person name="Hara Y"/>
            <person name="Yamaguchi K"/>
            <person name="Onimaru K"/>
            <person name="Kadota M"/>
            <person name="Koyanagi M"/>
            <person name="Keeley SD"/>
            <person name="Tatsumi K"/>
            <person name="Tanaka K"/>
            <person name="Motone F"/>
            <person name="Kageyama Y"/>
            <person name="Nozu R"/>
            <person name="Adachi N"/>
            <person name="Nishimura O"/>
            <person name="Nakagawa R"/>
            <person name="Tanegashima C"/>
            <person name="Kiyatake I"/>
            <person name="Matsumoto R"/>
            <person name="Murakumo K"/>
            <person name="Nishida K"/>
            <person name="Terakita A"/>
            <person name="Kuratani S"/>
            <person name="Sato K"/>
            <person name="Hyodo S Kuraku.S."/>
        </authorList>
    </citation>
    <scope>NUCLEOTIDE SEQUENCE [LARGE SCALE GENOMIC DNA]</scope>
</reference>
<dbReference type="AlphaFoldDB" id="A0A401NJX9"/>
<dbReference type="Proteomes" id="UP000288216">
    <property type="component" value="Unassembled WGS sequence"/>
</dbReference>
<name>A0A401NJX9_SCYTO</name>
<evidence type="ECO:0000313" key="2">
    <source>
        <dbReference type="Proteomes" id="UP000288216"/>
    </source>
</evidence>
<evidence type="ECO:0000313" key="1">
    <source>
        <dbReference type="EMBL" id="GCB61211.1"/>
    </source>
</evidence>
<sequence length="208" mass="24100">MISGSRETERRVEDLKTIDWNVPTIGQKLEPLDWNDATIDEDLEPLDWNDIMYEDLDPPDWNDIMYEDLDPPDWNDIMYEDLDPPDWNDTMYEDLDPPDWNDTAENQETGLIYYDSLILYHGFFGVISFISKDGVPLEQKIRFALRFLQGLLYPMLAVVGVPSKCPFPVINSVKPGYLYYCSCHLLSTAAAFVSVECRYSVINLPPNR</sequence>
<accession>A0A401NJX9</accession>